<dbReference type="GeneID" id="5309552"/>
<dbReference type="AlphaFoldDB" id="A6H5N7"/>
<geneLocation type="chloroplast" evidence="2"/>
<name>A6H5N7_CYCTA</name>
<dbReference type="RefSeq" id="YP_001312261.1">
    <property type="nucleotide sequence ID" value="NC_009618.1"/>
</dbReference>
<reference evidence="2" key="2">
    <citation type="journal article" date="2007" name="Mol. Biol. Evol.">
        <title>Chloroplast genome (cpDNA) of Cycas taitungensis and 56 cp protein-coding genes of Gnetum parvifolium: insights into cpDNA evolution and phylogeny of extant seed plants.</title>
        <authorList>
            <person name="Wu C.S."/>
            <person name="Wang Y.N."/>
            <person name="Liu S.M."/>
            <person name="Chaw S.M."/>
        </authorList>
    </citation>
    <scope>NUCLEOTIDE SEQUENCE [LARGE SCALE GENOMIC DNA]</scope>
</reference>
<dbReference type="EMBL" id="AP009339">
    <property type="protein sequence ID" value="BAF65019.1"/>
    <property type="molecule type" value="Genomic_DNA"/>
</dbReference>
<sequence>MTVRSLIWIPLTSALPTTLSLSTKITGQIGSNLTYPSIQPAHDSKAIQHGAGREMKGPTGGPSPA</sequence>
<evidence type="ECO:0000313" key="2">
    <source>
        <dbReference type="EMBL" id="BAF65003.1"/>
    </source>
</evidence>
<dbReference type="GeneID" id="5309474"/>
<evidence type="ECO:0000256" key="1">
    <source>
        <dbReference type="SAM" id="MobiDB-lite"/>
    </source>
</evidence>
<reference evidence="2" key="1">
    <citation type="journal article" date="2005" name="Mol. Phylogenet. Evol.">
        <title>A phylogeny of cycads (Cycadales) inferred from chloroplast matK gene, trnK intron, and nuclear rDNA ITS region.</title>
        <authorList>
            <person name="Chaw S.M."/>
            <person name="Walters T.W."/>
            <person name="Chang C.C."/>
            <person name="Hu S.H."/>
            <person name="Chen S.H."/>
        </authorList>
    </citation>
    <scope>NUCLEOTIDE SEQUENCE</scope>
</reference>
<dbReference type="RefSeq" id="YP_001312277.1">
    <property type="nucleotide sequence ID" value="NC_009618.1"/>
</dbReference>
<protein>
    <submittedName>
        <fullName evidence="2">Uncharacterized protein</fullName>
    </submittedName>
</protein>
<proteinExistence type="predicted"/>
<feature type="region of interest" description="Disordered" evidence="1">
    <location>
        <begin position="34"/>
        <end position="65"/>
    </location>
</feature>
<dbReference type="EMBL" id="AP009339">
    <property type="protein sequence ID" value="BAF65003.1"/>
    <property type="molecule type" value="Genomic_DNA"/>
</dbReference>
<feature type="compositionally biased region" description="Basic and acidic residues" evidence="1">
    <location>
        <begin position="42"/>
        <end position="56"/>
    </location>
</feature>
<accession>A6H5N7</accession>
<organism evidence="2">
    <name type="scientific">Cycas taitungensis</name>
    <name type="common">Prince sago</name>
    <name type="synonym">Cycas taiwaniana</name>
    <dbReference type="NCBI Taxonomy" id="54799"/>
    <lineage>
        <taxon>Eukaryota</taxon>
        <taxon>Viridiplantae</taxon>
        <taxon>Streptophyta</taxon>
        <taxon>Embryophyta</taxon>
        <taxon>Tracheophyta</taxon>
        <taxon>Spermatophyta</taxon>
        <taxon>Cycadidae</taxon>
        <taxon>Cycadales</taxon>
        <taxon>Cycadaceae</taxon>
        <taxon>Cycas</taxon>
    </lineage>
</organism>
<keyword evidence="2" id="KW-0150">Chloroplast</keyword>
<keyword evidence="2" id="KW-0934">Plastid</keyword>